<organism evidence="1 2">
    <name type="scientific">Marasmius oreades</name>
    <name type="common">fairy-ring Marasmius</name>
    <dbReference type="NCBI Taxonomy" id="181124"/>
    <lineage>
        <taxon>Eukaryota</taxon>
        <taxon>Fungi</taxon>
        <taxon>Dikarya</taxon>
        <taxon>Basidiomycota</taxon>
        <taxon>Agaricomycotina</taxon>
        <taxon>Agaricomycetes</taxon>
        <taxon>Agaricomycetidae</taxon>
        <taxon>Agaricales</taxon>
        <taxon>Marasmiineae</taxon>
        <taxon>Marasmiaceae</taxon>
        <taxon>Marasmius</taxon>
    </lineage>
</organism>
<dbReference type="RefSeq" id="XP_043002800.1">
    <property type="nucleotide sequence ID" value="XM_043159201.1"/>
</dbReference>
<evidence type="ECO:0000313" key="2">
    <source>
        <dbReference type="Proteomes" id="UP001049176"/>
    </source>
</evidence>
<dbReference type="Proteomes" id="UP001049176">
    <property type="component" value="Chromosome 10"/>
</dbReference>
<dbReference type="PANTHER" id="PTHR48312">
    <property type="match status" value="1"/>
</dbReference>
<sequence length="310" mass="35158">MGQDAYLFGPEHLTLRATIDPFLERTKMKEAFSGATFQYSLDEMQRTIAEIEAQGKTAVIKEHTFHMMDAGTLYTNAGIDTIKRENTLKLPLTDKLLDLPESERETLPGSPSFPIPNPTILPDRLLATFMPVLIIRHPCHMVSSFRRVLTRVYGGSFPDEDSPIDTQYKWHRMIYNFYKAWFSTPEGIAAAGGPAVAEHLPIVIDGDKLVNDAQGQMETWCRILHIDASGVQYTWEAQPLPENHPKASFIGTISKSTGVLKSKDGNDKVPVIEEEVQKWMEETDEKTAEGMKFWVEKTMEDYNYLLERSI</sequence>
<dbReference type="OrthoDB" id="3650366at2759"/>
<dbReference type="GeneID" id="66071368"/>
<name>A0A9P7UNT5_9AGAR</name>
<comment type="caution">
    <text evidence="1">The sequence shown here is derived from an EMBL/GenBank/DDBJ whole genome shotgun (WGS) entry which is preliminary data.</text>
</comment>
<evidence type="ECO:0000313" key="1">
    <source>
        <dbReference type="EMBL" id="KAG7086329.1"/>
    </source>
</evidence>
<dbReference type="InterPro" id="IPR027417">
    <property type="entry name" value="P-loop_NTPase"/>
</dbReference>
<dbReference type="KEGG" id="more:E1B28_002292"/>
<dbReference type="PANTHER" id="PTHR48312:SF1">
    <property type="entry name" value="SULFOTRANSFERASE"/>
    <property type="match status" value="1"/>
</dbReference>
<dbReference type="Gene3D" id="3.40.50.300">
    <property type="entry name" value="P-loop containing nucleotide triphosphate hydrolases"/>
    <property type="match status" value="1"/>
</dbReference>
<gene>
    <name evidence="1" type="ORF">E1B28_002292</name>
</gene>
<dbReference type="EMBL" id="CM032190">
    <property type="protein sequence ID" value="KAG7086329.1"/>
    <property type="molecule type" value="Genomic_DNA"/>
</dbReference>
<reference evidence="1" key="1">
    <citation type="journal article" date="2021" name="Genome Biol. Evol.">
        <title>The assembled and annotated genome of the fairy-ring fungus Marasmius oreades.</title>
        <authorList>
            <person name="Hiltunen M."/>
            <person name="Ament-Velasquez S.L."/>
            <person name="Johannesson H."/>
        </authorList>
    </citation>
    <scope>NUCLEOTIDE SEQUENCE</scope>
    <source>
        <strain evidence="1">03SP1</strain>
    </source>
</reference>
<keyword evidence="2" id="KW-1185">Reference proteome</keyword>
<proteinExistence type="predicted"/>
<dbReference type="AlphaFoldDB" id="A0A9P7UNT5"/>
<accession>A0A9P7UNT5</accession>
<protein>
    <submittedName>
        <fullName evidence="1">Uncharacterized protein</fullName>
    </submittedName>
</protein>